<feature type="domain" description="Inosine/uridine-preferring nucleoside hydrolase" evidence="3">
    <location>
        <begin position="8"/>
        <end position="298"/>
    </location>
</feature>
<dbReference type="GO" id="GO:0008477">
    <property type="term" value="F:purine nucleosidase activity"/>
    <property type="evidence" value="ECO:0007669"/>
    <property type="project" value="TreeGrafter"/>
</dbReference>
<dbReference type="Proteomes" id="UP000070174">
    <property type="component" value="Unassembled WGS sequence"/>
</dbReference>
<accession>A0A133PMG1</accession>
<evidence type="ECO:0000313" key="5">
    <source>
        <dbReference type="Proteomes" id="UP000070174"/>
    </source>
</evidence>
<dbReference type="GO" id="GO:0006152">
    <property type="term" value="P:purine nucleoside catabolic process"/>
    <property type="evidence" value="ECO:0007669"/>
    <property type="project" value="TreeGrafter"/>
</dbReference>
<organism evidence="4">
    <name type="scientific">Peptoniphilus harei</name>
    <dbReference type="NCBI Taxonomy" id="54005"/>
    <lineage>
        <taxon>Bacteria</taxon>
        <taxon>Bacillati</taxon>
        <taxon>Bacillota</taxon>
        <taxon>Tissierellia</taxon>
        <taxon>Tissierellales</taxon>
        <taxon>Peptoniphilaceae</taxon>
        <taxon>Peptoniphilus</taxon>
    </lineage>
</organism>
<dbReference type="InterPro" id="IPR023186">
    <property type="entry name" value="IUNH"/>
</dbReference>
<comment type="caution">
    <text evidence="4">The sequence shown here is derived from an EMBL/GenBank/DDBJ whole genome shotgun (WGS) entry which is preliminary data.</text>
</comment>
<sequence length="319" mass="36486">MEVIMKKIIIDADPGIDDSIAIMLASMVKEYKILGISLVSGNVHVEKGRKNVLRLMKFLHEDIKIYMGSEEPLCKEFINAEDTHGQDGLGETYLDYDEKEVDGDAIDFLIEEASKGDLTIFALGPLTNLARALKKDREAFKDTRIIVMGGNFRSYGNMSPVAEFNFYVDPEAADYVIKNTPKKIEIVPLDVTREFVLTPSILSYIKRLNLEVGNFLEKITNFYMDFHWEYEKIIGSVINDPLTILLERNPDLFLGRTYHAECVYDGPARGMLMVDAMDFMKKEENVIIYEEIEVFEVWKDFIELITGEEVDYDVLGDLL</sequence>
<dbReference type="InterPro" id="IPR001910">
    <property type="entry name" value="Inosine/uridine_hydrolase_dom"/>
</dbReference>
<evidence type="ECO:0000259" key="3">
    <source>
        <dbReference type="Pfam" id="PF01156"/>
    </source>
</evidence>
<proteinExistence type="predicted"/>
<reference evidence="4 5" key="1">
    <citation type="submission" date="2016-01" db="EMBL/GenBank/DDBJ databases">
        <authorList>
            <person name="Oliw E.H."/>
        </authorList>
    </citation>
    <scope>NUCLEOTIDE SEQUENCE [LARGE SCALE GENOMIC DNA]</scope>
    <source>
        <strain evidence="4 5">CMW7756A</strain>
    </source>
</reference>
<dbReference type="PATRIC" id="fig|54005.3.peg.1335"/>
<evidence type="ECO:0000256" key="2">
    <source>
        <dbReference type="ARBA" id="ARBA00023295"/>
    </source>
</evidence>
<protein>
    <submittedName>
        <fullName evidence="4">Inosine-uridine preferring nucleoside hydrolase</fullName>
    </submittedName>
</protein>
<dbReference type="AlphaFoldDB" id="A0A133PMG1"/>
<dbReference type="Pfam" id="PF01156">
    <property type="entry name" value="IU_nuc_hydro"/>
    <property type="match status" value="1"/>
</dbReference>
<name>A0A133PMG1_9FIRM</name>
<dbReference type="InterPro" id="IPR036452">
    <property type="entry name" value="Ribo_hydro-like"/>
</dbReference>
<keyword evidence="2" id="KW-0326">Glycosidase</keyword>
<dbReference type="SUPFAM" id="SSF53590">
    <property type="entry name" value="Nucleoside hydrolase"/>
    <property type="match status" value="1"/>
</dbReference>
<evidence type="ECO:0000313" key="4">
    <source>
        <dbReference type="EMBL" id="KXA29725.1"/>
    </source>
</evidence>
<evidence type="ECO:0000256" key="1">
    <source>
        <dbReference type="ARBA" id="ARBA00022801"/>
    </source>
</evidence>
<dbReference type="Gene3D" id="3.90.245.10">
    <property type="entry name" value="Ribonucleoside hydrolase-like"/>
    <property type="match status" value="1"/>
</dbReference>
<dbReference type="PANTHER" id="PTHR12304:SF4">
    <property type="entry name" value="URIDINE NUCLEOSIDASE"/>
    <property type="match status" value="1"/>
</dbReference>
<dbReference type="PANTHER" id="PTHR12304">
    <property type="entry name" value="INOSINE-URIDINE PREFERRING NUCLEOSIDE HYDROLASE"/>
    <property type="match status" value="1"/>
</dbReference>
<dbReference type="EMBL" id="LRQE01000034">
    <property type="protein sequence ID" value="KXA29725.1"/>
    <property type="molecule type" value="Genomic_DNA"/>
</dbReference>
<dbReference type="GO" id="GO:0005829">
    <property type="term" value="C:cytosol"/>
    <property type="evidence" value="ECO:0007669"/>
    <property type="project" value="TreeGrafter"/>
</dbReference>
<gene>
    <name evidence="4" type="ORF">HMPREF3229_01351</name>
</gene>
<keyword evidence="1 4" id="KW-0378">Hydrolase</keyword>